<feature type="non-terminal residue" evidence="1">
    <location>
        <position position="55"/>
    </location>
</feature>
<name>A0A382T0B8_9ZZZZ</name>
<accession>A0A382T0B8</accession>
<protein>
    <submittedName>
        <fullName evidence="1">Uncharacterized protein</fullName>
    </submittedName>
</protein>
<sequence length="55" mass="5642">MQYVLSLGGVDTKYVSTAVANAMGGQNINLGNVNALNTTDVAALTSSIYTSDGFL</sequence>
<evidence type="ECO:0000313" key="1">
    <source>
        <dbReference type="EMBL" id="SVD15252.1"/>
    </source>
</evidence>
<proteinExistence type="predicted"/>
<dbReference type="EMBL" id="UINC01132748">
    <property type="protein sequence ID" value="SVD15252.1"/>
    <property type="molecule type" value="Genomic_DNA"/>
</dbReference>
<gene>
    <name evidence="1" type="ORF">METZ01_LOCUS368106</name>
</gene>
<dbReference type="AlphaFoldDB" id="A0A382T0B8"/>
<organism evidence="1">
    <name type="scientific">marine metagenome</name>
    <dbReference type="NCBI Taxonomy" id="408172"/>
    <lineage>
        <taxon>unclassified sequences</taxon>
        <taxon>metagenomes</taxon>
        <taxon>ecological metagenomes</taxon>
    </lineage>
</organism>
<reference evidence="1" key="1">
    <citation type="submission" date="2018-05" db="EMBL/GenBank/DDBJ databases">
        <authorList>
            <person name="Lanie J.A."/>
            <person name="Ng W.-L."/>
            <person name="Kazmierczak K.M."/>
            <person name="Andrzejewski T.M."/>
            <person name="Davidsen T.M."/>
            <person name="Wayne K.J."/>
            <person name="Tettelin H."/>
            <person name="Glass J.I."/>
            <person name="Rusch D."/>
            <person name="Podicherti R."/>
            <person name="Tsui H.-C.T."/>
            <person name="Winkler M.E."/>
        </authorList>
    </citation>
    <scope>NUCLEOTIDE SEQUENCE</scope>
</reference>